<keyword evidence="7 11" id="KW-1133">Transmembrane helix</keyword>
<dbReference type="SUPFAM" id="SSF52058">
    <property type="entry name" value="L domain-like"/>
    <property type="match status" value="3"/>
</dbReference>
<comment type="subcellular location">
    <subcellularLocation>
        <location evidence="1">Membrane</location>
        <topology evidence="1">Single-pass type I membrane protein</topology>
    </subcellularLocation>
</comment>
<dbReference type="SMART" id="SM00082">
    <property type="entry name" value="LRRCT"/>
    <property type="match status" value="2"/>
</dbReference>
<evidence type="ECO:0000256" key="9">
    <source>
        <dbReference type="ARBA" id="ARBA00023170"/>
    </source>
</evidence>
<keyword evidence="14" id="KW-1185">Reference proteome</keyword>
<keyword evidence="4 11" id="KW-0812">Transmembrane</keyword>
<evidence type="ECO:0000256" key="1">
    <source>
        <dbReference type="ARBA" id="ARBA00004479"/>
    </source>
</evidence>
<dbReference type="InterPro" id="IPR003591">
    <property type="entry name" value="Leu-rich_rpt_typical-subtyp"/>
</dbReference>
<evidence type="ECO:0000313" key="14">
    <source>
        <dbReference type="Proteomes" id="UP001235939"/>
    </source>
</evidence>
<evidence type="ECO:0000256" key="2">
    <source>
        <dbReference type="ARBA" id="ARBA00009634"/>
    </source>
</evidence>
<dbReference type="InterPro" id="IPR035897">
    <property type="entry name" value="Toll_tir_struct_dom_sf"/>
</dbReference>
<dbReference type="InterPro" id="IPR000483">
    <property type="entry name" value="Cys-rich_flank_reg_C"/>
</dbReference>
<keyword evidence="3" id="KW-0433">Leucine-rich repeat</keyword>
<dbReference type="InterPro" id="IPR032675">
    <property type="entry name" value="LRR_dom_sf"/>
</dbReference>
<dbReference type="SMART" id="SM00255">
    <property type="entry name" value="TIR"/>
    <property type="match status" value="1"/>
</dbReference>
<dbReference type="PROSITE" id="PS51450">
    <property type="entry name" value="LRR"/>
    <property type="match status" value="4"/>
</dbReference>
<dbReference type="SMART" id="SM00364">
    <property type="entry name" value="LRR_BAC"/>
    <property type="match status" value="3"/>
</dbReference>
<comment type="similarity">
    <text evidence="2">Belongs to the Toll-like receptor family.</text>
</comment>
<dbReference type="SUPFAM" id="SSF52200">
    <property type="entry name" value="Toll/Interleukin receptor TIR domain"/>
    <property type="match status" value="1"/>
</dbReference>
<feature type="transmembrane region" description="Helical" evidence="11">
    <location>
        <begin position="751"/>
        <end position="776"/>
    </location>
</feature>
<dbReference type="Pfam" id="PF13676">
    <property type="entry name" value="TIR_2"/>
    <property type="match status" value="1"/>
</dbReference>
<dbReference type="SMART" id="SM00365">
    <property type="entry name" value="LRR_SD22"/>
    <property type="match status" value="4"/>
</dbReference>
<keyword evidence="6" id="KW-0677">Repeat</keyword>
<protein>
    <submittedName>
        <fullName evidence="13">Tl</fullName>
    </submittedName>
</protein>
<dbReference type="Proteomes" id="UP001235939">
    <property type="component" value="Chromosome 20"/>
</dbReference>
<dbReference type="PROSITE" id="PS50104">
    <property type="entry name" value="TIR"/>
    <property type="match status" value="1"/>
</dbReference>
<dbReference type="PANTHER" id="PTHR24365">
    <property type="entry name" value="TOLL-LIKE RECEPTOR"/>
    <property type="match status" value="1"/>
</dbReference>
<dbReference type="EMBL" id="CP092882">
    <property type="protein sequence ID" value="UYV81680.1"/>
    <property type="molecule type" value="Genomic_DNA"/>
</dbReference>
<dbReference type="PANTHER" id="PTHR24365:SF541">
    <property type="entry name" value="PROTEIN TOLL-RELATED"/>
    <property type="match status" value="1"/>
</dbReference>
<dbReference type="PRINTS" id="PR01537">
    <property type="entry name" value="INTRLKN1R1F"/>
</dbReference>
<evidence type="ECO:0000256" key="6">
    <source>
        <dbReference type="ARBA" id="ARBA00022737"/>
    </source>
</evidence>
<dbReference type="SMART" id="SM00369">
    <property type="entry name" value="LRR_TYP"/>
    <property type="match status" value="11"/>
</dbReference>
<name>A0ABY6LPN1_9ARAC</name>
<evidence type="ECO:0000256" key="3">
    <source>
        <dbReference type="ARBA" id="ARBA00022614"/>
    </source>
</evidence>
<dbReference type="InterPro" id="IPR000157">
    <property type="entry name" value="TIR_dom"/>
</dbReference>
<feature type="domain" description="TIR" evidence="12">
    <location>
        <begin position="807"/>
        <end position="942"/>
    </location>
</feature>
<evidence type="ECO:0000313" key="13">
    <source>
        <dbReference type="EMBL" id="UYV81680.1"/>
    </source>
</evidence>
<dbReference type="InterPro" id="IPR001611">
    <property type="entry name" value="Leu-rich_rpt"/>
</dbReference>
<proteinExistence type="inferred from homology"/>
<evidence type="ECO:0000256" key="8">
    <source>
        <dbReference type="ARBA" id="ARBA00023136"/>
    </source>
</evidence>
<organism evidence="13 14">
    <name type="scientific">Cordylochernes scorpioides</name>
    <dbReference type="NCBI Taxonomy" id="51811"/>
    <lineage>
        <taxon>Eukaryota</taxon>
        <taxon>Metazoa</taxon>
        <taxon>Ecdysozoa</taxon>
        <taxon>Arthropoda</taxon>
        <taxon>Chelicerata</taxon>
        <taxon>Arachnida</taxon>
        <taxon>Pseudoscorpiones</taxon>
        <taxon>Cheliferoidea</taxon>
        <taxon>Chernetidae</taxon>
        <taxon>Cordylochernes</taxon>
    </lineage>
</organism>
<keyword evidence="10" id="KW-0325">Glycoprotein</keyword>
<dbReference type="Gene3D" id="3.40.50.10140">
    <property type="entry name" value="Toll/interleukin-1 receptor homology (TIR) domain"/>
    <property type="match status" value="1"/>
</dbReference>
<evidence type="ECO:0000256" key="10">
    <source>
        <dbReference type="ARBA" id="ARBA00023180"/>
    </source>
</evidence>
<sequence length="960" mass="112651">MLASVTTAYPSSLSSRYSCEWNEIPSSSQSNLKQICSKIENPSLGFEIRILKDPTPTFLLKCLGETPFVKDMLSNYDLTIVHMYMFQNCPFPQIPFSEFLSGLTVRVLRFRSGIVNSIQPEIFKKLQTVSHLDLSLNKIESLPSKVFDFLTNMTILNLGNNKLKFLLGDIFSKHLLYKLNLEDNQLESLPEDIFKNQYKLESLDIRRNRLTSIPEHIFDDQRSLRHLFLNENRISSISPGTFDGLVNAYQIILDKNIIQVDSFSEDWFRNTSMLNVLDMSNNIFIRYIPERLFNGMKHITDFSMENCVILNIPENLLEPAYKITYINFSFNNIYKLSAKTFRTNNALKALYLENNKISIIQDETFLNLTNLNYLNLINNRLAKITKYMFKGLVEVIYLELGKNSITSIDTNAFDDLKKVRVIDLSENRIQYLPKDIFIDIINLYRLNMAGNMLISTENIFQNYIMGGILDLSRNKLRYIEFETFPAMKLNISYNRIENINIKTKLPSKYSYEIYMDNNSLNCDCSIVEFYEYYKINSKLFKGGDNELFCSKPLHLKGMNLKNINKALFQCEEENCPQECRCYTRAIDKTTFMDCSNSDLEALPTMVVANVSILYMGNNRISSLLNLSKPEWKNLREISFENNQIIYEEWNLPKNLIFINLQNNMLSRLPPIIFKSSSYKREFKIKLGGNPWKCNCDLQNMKHWLISFKGKALDRSNITCEDGIWENGIYIKPRIDEIPNDILCSVEPKVNLLSLLLITIISVFGFLLALFLVIFYYKNKRTVVAYLYVHYYRVFLFLYNEEEMDEDKLYDAFICYSHEDRDVAVELSAELESKAPFYTLCIHERDWTPGNMIEDNVAQSVKDSRRTVMILSEEFLKSPWFPVEFRTAYRYMLEENMDRMIIVIKGQLPDESTLDSDLKYLLQTKTYLEWKERWFWEKFRFAMPHKPTKPKRLTTSIEQYS</sequence>
<evidence type="ECO:0000259" key="12">
    <source>
        <dbReference type="PROSITE" id="PS50104"/>
    </source>
</evidence>
<keyword evidence="5" id="KW-0732">Signal</keyword>
<accession>A0ABY6LPN1</accession>
<dbReference type="Pfam" id="PF13855">
    <property type="entry name" value="LRR_8"/>
    <property type="match status" value="3"/>
</dbReference>
<reference evidence="13 14" key="1">
    <citation type="submission" date="2022-01" db="EMBL/GenBank/DDBJ databases">
        <title>A chromosomal length assembly of Cordylochernes scorpioides.</title>
        <authorList>
            <person name="Zeh D."/>
            <person name="Zeh J."/>
        </authorList>
    </citation>
    <scope>NUCLEOTIDE SEQUENCE [LARGE SCALE GENOMIC DNA]</scope>
    <source>
        <strain evidence="13">IN4F17</strain>
        <tissue evidence="13">Whole Body</tissue>
    </source>
</reference>
<evidence type="ECO:0000256" key="5">
    <source>
        <dbReference type="ARBA" id="ARBA00022729"/>
    </source>
</evidence>
<evidence type="ECO:0000256" key="4">
    <source>
        <dbReference type="ARBA" id="ARBA00022692"/>
    </source>
</evidence>
<evidence type="ECO:0000256" key="7">
    <source>
        <dbReference type="ARBA" id="ARBA00022989"/>
    </source>
</evidence>
<evidence type="ECO:0000256" key="11">
    <source>
        <dbReference type="SAM" id="Phobius"/>
    </source>
</evidence>
<keyword evidence="8 11" id="KW-0472">Membrane</keyword>
<dbReference type="Gene3D" id="3.80.10.10">
    <property type="entry name" value="Ribonuclease Inhibitor"/>
    <property type="match status" value="5"/>
</dbReference>
<keyword evidence="9" id="KW-0675">Receptor</keyword>
<gene>
    <name evidence="13" type="ORF">LAZ67_20001958</name>
</gene>